<evidence type="ECO:0000313" key="2">
    <source>
        <dbReference type="Proteomes" id="UP000327118"/>
    </source>
</evidence>
<accession>A0A5N6Z4S2</accession>
<dbReference type="EMBL" id="ML739131">
    <property type="protein sequence ID" value="KAE8352428.1"/>
    <property type="molecule type" value="Genomic_DNA"/>
</dbReference>
<dbReference type="AlphaFoldDB" id="A0A5N6Z4S2"/>
<keyword evidence="2" id="KW-1185">Reference proteome</keyword>
<gene>
    <name evidence="1" type="ORF">BDV28DRAFT_149035</name>
</gene>
<evidence type="ECO:0000313" key="1">
    <source>
        <dbReference type="EMBL" id="KAE8352428.1"/>
    </source>
</evidence>
<name>A0A5N6Z4S2_9EURO</name>
<protein>
    <submittedName>
        <fullName evidence="1">Uncharacterized protein</fullName>
    </submittedName>
</protein>
<sequence>MTGNLDYEVVRGAIPKVLAQRTADALRKQPQHPREKYSAFEIPPVCSEVRDTFVNNTGKPVLSRAFHPKPVPSQPDHIFAGIFRETVADPTKLKTAEKGEIYVTIALTPLSPENGWYTFYRGVRANQSAPTSETPKDALNLDVGDAVVWRGDLIYIHSSGGGGIFQTIVYNPN</sequence>
<dbReference type="OrthoDB" id="4422218at2759"/>
<proteinExistence type="predicted"/>
<reference evidence="2" key="1">
    <citation type="submission" date="2019-04" db="EMBL/GenBank/DDBJ databases">
        <title>Friends and foes A comparative genomics studyof 23 Aspergillus species from section Flavi.</title>
        <authorList>
            <consortium name="DOE Joint Genome Institute"/>
            <person name="Kjaerbolling I."/>
            <person name="Vesth T."/>
            <person name="Frisvad J.C."/>
            <person name="Nybo J.L."/>
            <person name="Theobald S."/>
            <person name="Kildgaard S."/>
            <person name="Isbrandt T."/>
            <person name="Kuo A."/>
            <person name="Sato A."/>
            <person name="Lyhne E.K."/>
            <person name="Kogle M.E."/>
            <person name="Wiebenga A."/>
            <person name="Kun R.S."/>
            <person name="Lubbers R.J."/>
            <person name="Makela M.R."/>
            <person name="Barry K."/>
            <person name="Chovatia M."/>
            <person name="Clum A."/>
            <person name="Daum C."/>
            <person name="Haridas S."/>
            <person name="He G."/>
            <person name="LaButti K."/>
            <person name="Lipzen A."/>
            <person name="Mondo S."/>
            <person name="Riley R."/>
            <person name="Salamov A."/>
            <person name="Simmons B.A."/>
            <person name="Magnuson J.K."/>
            <person name="Henrissat B."/>
            <person name="Mortensen U.H."/>
            <person name="Larsen T.O."/>
            <person name="Devries R.P."/>
            <person name="Grigoriev I.V."/>
            <person name="Machida M."/>
            <person name="Baker S.E."/>
            <person name="Andersen M.R."/>
        </authorList>
    </citation>
    <scope>NUCLEOTIDE SEQUENCE [LARGE SCALE GENOMIC DNA]</scope>
    <source>
        <strain evidence="2">CBS 553.77</strain>
    </source>
</reference>
<organism evidence="1 2">
    <name type="scientific">Aspergillus coremiiformis</name>
    <dbReference type="NCBI Taxonomy" id="138285"/>
    <lineage>
        <taxon>Eukaryota</taxon>
        <taxon>Fungi</taxon>
        <taxon>Dikarya</taxon>
        <taxon>Ascomycota</taxon>
        <taxon>Pezizomycotina</taxon>
        <taxon>Eurotiomycetes</taxon>
        <taxon>Eurotiomycetidae</taxon>
        <taxon>Eurotiales</taxon>
        <taxon>Aspergillaceae</taxon>
        <taxon>Aspergillus</taxon>
        <taxon>Aspergillus subgen. Circumdati</taxon>
    </lineage>
</organism>
<dbReference type="Proteomes" id="UP000327118">
    <property type="component" value="Unassembled WGS sequence"/>
</dbReference>